<accession>A0A3S9VV35</accession>
<feature type="domain" description="DUF4959" evidence="2">
    <location>
        <begin position="44"/>
        <end position="123"/>
    </location>
</feature>
<protein>
    <submittedName>
        <fullName evidence="3">DUF4959 domain-containing protein</fullName>
    </submittedName>
</protein>
<dbReference type="Gene3D" id="2.60.120.260">
    <property type="entry name" value="Galactose-binding domain-like"/>
    <property type="match status" value="1"/>
</dbReference>
<feature type="chain" id="PRO_5019501731" evidence="1">
    <location>
        <begin position="30"/>
        <end position="446"/>
    </location>
</feature>
<keyword evidence="1" id="KW-0732">Signal</keyword>
<feature type="signal peptide" evidence="1">
    <location>
        <begin position="1"/>
        <end position="29"/>
    </location>
</feature>
<gene>
    <name evidence="3" type="ORF">D8S85_13285</name>
</gene>
<dbReference type="EMBL" id="CP032819">
    <property type="protein sequence ID" value="AZS30424.1"/>
    <property type="molecule type" value="Genomic_DNA"/>
</dbReference>
<proteinExistence type="predicted"/>
<dbReference type="Pfam" id="PF16323">
    <property type="entry name" value="DUF4959"/>
    <property type="match status" value="1"/>
</dbReference>
<dbReference type="OrthoDB" id="1001598at2"/>
<name>A0A3S9VV35_9BACT</name>
<reference evidence="3 4" key="1">
    <citation type="submission" date="2018-10" db="EMBL/GenBank/DDBJ databases">
        <title>Butyricimonas faecalis sp. nov., isolated from human faeces and emended description of the genus Butyricimonas.</title>
        <authorList>
            <person name="Le Roy T."/>
            <person name="Van der Smissen P."/>
            <person name="Paquot A."/>
            <person name="Delzenne N."/>
            <person name="Muccioli G."/>
            <person name="Collet J.-F."/>
            <person name="Cani P.D."/>
        </authorList>
    </citation>
    <scope>NUCLEOTIDE SEQUENCE [LARGE SCALE GENOMIC DNA]</scope>
    <source>
        <strain evidence="3 4">H184</strain>
    </source>
</reference>
<dbReference type="KEGG" id="buy:D8S85_13285"/>
<dbReference type="InterPro" id="IPR032527">
    <property type="entry name" value="DUF4959"/>
</dbReference>
<evidence type="ECO:0000259" key="2">
    <source>
        <dbReference type="Pfam" id="PF16323"/>
    </source>
</evidence>
<keyword evidence="4" id="KW-1185">Reference proteome</keyword>
<evidence type="ECO:0000313" key="3">
    <source>
        <dbReference type="EMBL" id="AZS30424.1"/>
    </source>
</evidence>
<sequence length="446" mass="51049">MRVENVNTMIMKYKIFLWVFLLSAFTACEDDENVFGIMPETGFRFEPKAGGAMLFYTLPGERDIYGIKVNYTNAQGEEVTKKGSFGGDSLLCDGFNEKRTNVPVKISYLDRFRNESEALETTFDTEDSAPYVFLTGVHVESSWNGFQVLYEAPEEVTGMVHVFYLGTNLFTQQEDTLLLESFTINRGGDTLTYDLKSGGEKNTIVLRVDDFKGYRVGEKVFSDVLAYQVERLVVPKENWDFSGVPVVTREDEKVGVDYLFDGDRKGEQRLSVSVGMYYDSECFTFLAGPNALNKPFIVDLGGEKIPAFIRIYAMQNLDRMFPGGVTSVGLANVWWGHYGSKLPCEVTLYASNDKEVWEKVGHYSQNENATEASRWYYQETLITSQQELAAADSVYFDVKVRASEKTYRYLKMEVNKTFYNYEEWIGNYNAKEYVTMHELEIYVKKD</sequence>
<evidence type="ECO:0000256" key="1">
    <source>
        <dbReference type="SAM" id="SignalP"/>
    </source>
</evidence>
<evidence type="ECO:0000313" key="4">
    <source>
        <dbReference type="Proteomes" id="UP000270673"/>
    </source>
</evidence>
<dbReference type="AlphaFoldDB" id="A0A3S9VV35"/>
<dbReference type="PROSITE" id="PS51257">
    <property type="entry name" value="PROKAR_LIPOPROTEIN"/>
    <property type="match status" value="1"/>
</dbReference>
<organism evidence="3 4">
    <name type="scientific">Butyricimonas faecalis</name>
    <dbReference type="NCBI Taxonomy" id="2093856"/>
    <lineage>
        <taxon>Bacteria</taxon>
        <taxon>Pseudomonadati</taxon>
        <taxon>Bacteroidota</taxon>
        <taxon>Bacteroidia</taxon>
        <taxon>Bacteroidales</taxon>
        <taxon>Odoribacteraceae</taxon>
        <taxon>Butyricimonas</taxon>
    </lineage>
</organism>
<dbReference type="Proteomes" id="UP000270673">
    <property type="component" value="Chromosome"/>
</dbReference>